<dbReference type="AlphaFoldDB" id="A0A1R1XRA1"/>
<evidence type="ECO:0000313" key="3">
    <source>
        <dbReference type="Proteomes" id="UP000187429"/>
    </source>
</evidence>
<feature type="region of interest" description="Disordered" evidence="1">
    <location>
        <begin position="1"/>
        <end position="22"/>
    </location>
</feature>
<reference evidence="3" key="1">
    <citation type="submission" date="2017-01" db="EMBL/GenBank/DDBJ databases">
        <authorList>
            <person name="Wang Y."/>
            <person name="White M."/>
            <person name="Kvist S."/>
            <person name="Moncalvo J.-M."/>
        </authorList>
    </citation>
    <scope>NUCLEOTIDE SEQUENCE [LARGE SCALE GENOMIC DNA]</scope>
    <source>
        <strain evidence="3">ID-206-W2</strain>
    </source>
</reference>
<proteinExistence type="predicted"/>
<comment type="caution">
    <text evidence="2">The sequence shown here is derived from an EMBL/GenBank/DDBJ whole genome shotgun (WGS) entry which is preliminary data.</text>
</comment>
<keyword evidence="3" id="KW-1185">Reference proteome</keyword>
<organism evidence="2 3">
    <name type="scientific">Smittium culicis</name>
    <dbReference type="NCBI Taxonomy" id="133412"/>
    <lineage>
        <taxon>Eukaryota</taxon>
        <taxon>Fungi</taxon>
        <taxon>Fungi incertae sedis</taxon>
        <taxon>Zoopagomycota</taxon>
        <taxon>Kickxellomycotina</taxon>
        <taxon>Harpellomycetes</taxon>
        <taxon>Harpellales</taxon>
        <taxon>Legeriomycetaceae</taxon>
        <taxon>Smittium</taxon>
    </lineage>
</organism>
<accession>A0A1R1XRA1</accession>
<evidence type="ECO:0000256" key="1">
    <source>
        <dbReference type="SAM" id="MobiDB-lite"/>
    </source>
</evidence>
<evidence type="ECO:0000313" key="2">
    <source>
        <dbReference type="EMBL" id="OMJ17187.1"/>
    </source>
</evidence>
<name>A0A1R1XRA1_9FUNG</name>
<protein>
    <submittedName>
        <fullName evidence="2">Uncharacterized protein</fullName>
    </submittedName>
</protein>
<dbReference type="Proteomes" id="UP000187429">
    <property type="component" value="Unassembled WGS sequence"/>
</dbReference>
<feature type="compositionally biased region" description="Basic residues" evidence="1">
    <location>
        <begin position="10"/>
        <end position="22"/>
    </location>
</feature>
<sequence length="83" mass="9648">MYISHEPKLEKKKQSHGKLKKKRGRGSFFFKRIFLRIDILACTASSRSFSAFAFFVSAIRERVASFFLSLSAFSSNRRFFVSL</sequence>
<dbReference type="EMBL" id="LSSM01003660">
    <property type="protein sequence ID" value="OMJ17187.1"/>
    <property type="molecule type" value="Genomic_DNA"/>
</dbReference>
<feature type="non-terminal residue" evidence="2">
    <location>
        <position position="83"/>
    </location>
</feature>
<gene>
    <name evidence="2" type="ORF">AYI69_g7520</name>
</gene>